<reference evidence="2 3" key="1">
    <citation type="journal article" date="2018" name="Nat. Ecol. Evol.">
        <title>Pezizomycetes genomes reveal the molecular basis of ectomycorrhizal truffle lifestyle.</title>
        <authorList>
            <person name="Murat C."/>
            <person name="Payen T."/>
            <person name="Noel B."/>
            <person name="Kuo A."/>
            <person name="Morin E."/>
            <person name="Chen J."/>
            <person name="Kohler A."/>
            <person name="Krizsan K."/>
            <person name="Balestrini R."/>
            <person name="Da Silva C."/>
            <person name="Montanini B."/>
            <person name="Hainaut M."/>
            <person name="Levati E."/>
            <person name="Barry K.W."/>
            <person name="Belfiori B."/>
            <person name="Cichocki N."/>
            <person name="Clum A."/>
            <person name="Dockter R.B."/>
            <person name="Fauchery L."/>
            <person name="Guy J."/>
            <person name="Iotti M."/>
            <person name="Le Tacon F."/>
            <person name="Lindquist E.A."/>
            <person name="Lipzen A."/>
            <person name="Malagnac F."/>
            <person name="Mello A."/>
            <person name="Molinier V."/>
            <person name="Miyauchi S."/>
            <person name="Poulain J."/>
            <person name="Riccioni C."/>
            <person name="Rubini A."/>
            <person name="Sitrit Y."/>
            <person name="Splivallo R."/>
            <person name="Traeger S."/>
            <person name="Wang M."/>
            <person name="Zifcakova L."/>
            <person name="Wipf D."/>
            <person name="Zambonelli A."/>
            <person name="Paolocci F."/>
            <person name="Nowrousian M."/>
            <person name="Ottonello S."/>
            <person name="Baldrian P."/>
            <person name="Spatafora J.W."/>
            <person name="Henrissat B."/>
            <person name="Nagy L.G."/>
            <person name="Aury J.M."/>
            <person name="Wincker P."/>
            <person name="Grigoriev I.V."/>
            <person name="Bonfante P."/>
            <person name="Martin F.M."/>
        </authorList>
    </citation>
    <scope>NUCLEOTIDE SEQUENCE [LARGE SCALE GENOMIC DNA]</scope>
    <source>
        <strain evidence="2 3">CCBAS932</strain>
    </source>
</reference>
<name>A0A3N4K8T3_9PEZI</name>
<dbReference type="AlphaFoldDB" id="A0A3N4K8T3"/>
<accession>A0A3N4K8T3</accession>
<dbReference type="InParanoid" id="A0A3N4K8T3"/>
<proteinExistence type="predicted"/>
<evidence type="ECO:0000256" key="1">
    <source>
        <dbReference type="SAM" id="Coils"/>
    </source>
</evidence>
<evidence type="ECO:0000313" key="2">
    <source>
        <dbReference type="EMBL" id="RPB06934.1"/>
    </source>
</evidence>
<sequence length="611" mass="66362">MSLMVQWRLEPIMETGGSMSLVLKDESWTDVLGVKGLDFTNVQFDVAWEGDTLDSLDITVRGTLTLSSTGTIVVQGSYSKEDVDLIMTEEIYNDLFGAQLPPVDAAHDVTFKDLKLVIDRASGLVLEGEATVNRYTSAPATISLTSVRLDTKGSKYGDVVLDGGAVTKKTALDVFRTPEFNAGPFVENLPGGGEAQWTVYGAMKGDLQLQLSHLAPTLKRHPWLDIDIVQYAIKGVQVFATLQKEIIAVNGVIKTMSGGLTLRVAEDGESLKVENSLPQEQKTFPETGIPYKLDLGGEIAVGGADAKTSSPSNNWKHRRRGLLFYLLPSPSPITAEHNEVLKLKDVFLYFSTGATIAGVFRPPGISFDCTLDLFGHTAKINAIIAEQIAMSGSIDPFALGPVDNNIKLDGTIDLYALAIDISANVEVSPQPSFNFVAKIAFAEALEFDLIANISSELAEGGGTKGLDFDLTAEMHKEIIAHIVNTAQDHFIAADTAARNSYAEKEKVLDAKEASYKIKPQAAEDWVNAKKAEADAKRTAVNKAFDDRKAELEWEKGVKDRELQDTRQKLEDAVRKVQNELEQIKADVAKAVQEAMVAVETAAREGEAKIEG</sequence>
<dbReference type="STRING" id="1392247.A0A3N4K8T3"/>
<protein>
    <submittedName>
        <fullName evidence="2">Uncharacterized protein</fullName>
    </submittedName>
</protein>
<gene>
    <name evidence="2" type="ORF">P167DRAFT_579834</name>
</gene>
<evidence type="ECO:0000313" key="3">
    <source>
        <dbReference type="Proteomes" id="UP000277580"/>
    </source>
</evidence>
<keyword evidence="1" id="KW-0175">Coiled coil</keyword>
<dbReference type="Proteomes" id="UP000277580">
    <property type="component" value="Unassembled WGS sequence"/>
</dbReference>
<keyword evidence="3" id="KW-1185">Reference proteome</keyword>
<dbReference type="EMBL" id="ML119205">
    <property type="protein sequence ID" value="RPB06934.1"/>
    <property type="molecule type" value="Genomic_DNA"/>
</dbReference>
<feature type="coiled-coil region" evidence="1">
    <location>
        <begin position="559"/>
        <end position="593"/>
    </location>
</feature>
<organism evidence="2 3">
    <name type="scientific">Morchella conica CCBAS932</name>
    <dbReference type="NCBI Taxonomy" id="1392247"/>
    <lineage>
        <taxon>Eukaryota</taxon>
        <taxon>Fungi</taxon>
        <taxon>Dikarya</taxon>
        <taxon>Ascomycota</taxon>
        <taxon>Pezizomycotina</taxon>
        <taxon>Pezizomycetes</taxon>
        <taxon>Pezizales</taxon>
        <taxon>Morchellaceae</taxon>
        <taxon>Morchella</taxon>
    </lineage>
</organism>